<proteinExistence type="predicted"/>
<evidence type="ECO:0000313" key="2">
    <source>
        <dbReference type="Proteomes" id="UP001151760"/>
    </source>
</evidence>
<evidence type="ECO:0000313" key="1">
    <source>
        <dbReference type="EMBL" id="GJT28957.1"/>
    </source>
</evidence>
<keyword evidence="2" id="KW-1185">Reference proteome</keyword>
<gene>
    <name evidence="1" type="ORF">Tco_0909232</name>
</gene>
<sequence>MGCLPRSACLRSLCLTRHLNLLDIRECLEIRDYQLCEWSTPTGLKLARENLQSRVKEEDSITDVENAVFDLGVMDSLWPSKLCARAQSEDDMPSRTLTCMRSLNPNGCFVSCAEASKCVTNLSDLKRHDFLPTSLFKNSFRTRLDTPTFPTCFVDDTAMENDSDSYLSHDLCKIGHCKKWVPAITIKIARGAPNLAKRDLRICKQLGIIGGERFWLHPILMK</sequence>
<dbReference type="EMBL" id="BQNB010014502">
    <property type="protein sequence ID" value="GJT28957.1"/>
    <property type="molecule type" value="Genomic_DNA"/>
</dbReference>
<accession>A0ABQ5CRF8</accession>
<reference evidence="1" key="1">
    <citation type="journal article" date="2022" name="Int. J. Mol. Sci.">
        <title>Draft Genome of Tanacetum Coccineum: Genomic Comparison of Closely Related Tanacetum-Family Plants.</title>
        <authorList>
            <person name="Yamashiro T."/>
            <person name="Shiraishi A."/>
            <person name="Nakayama K."/>
            <person name="Satake H."/>
        </authorList>
    </citation>
    <scope>NUCLEOTIDE SEQUENCE</scope>
</reference>
<comment type="caution">
    <text evidence="1">The sequence shown here is derived from an EMBL/GenBank/DDBJ whole genome shotgun (WGS) entry which is preliminary data.</text>
</comment>
<name>A0ABQ5CRF8_9ASTR</name>
<reference evidence="1" key="2">
    <citation type="submission" date="2022-01" db="EMBL/GenBank/DDBJ databases">
        <authorList>
            <person name="Yamashiro T."/>
            <person name="Shiraishi A."/>
            <person name="Satake H."/>
            <person name="Nakayama K."/>
        </authorList>
    </citation>
    <scope>NUCLEOTIDE SEQUENCE</scope>
</reference>
<protein>
    <submittedName>
        <fullName evidence="1">Uncharacterized protein</fullName>
    </submittedName>
</protein>
<organism evidence="1 2">
    <name type="scientific">Tanacetum coccineum</name>
    <dbReference type="NCBI Taxonomy" id="301880"/>
    <lineage>
        <taxon>Eukaryota</taxon>
        <taxon>Viridiplantae</taxon>
        <taxon>Streptophyta</taxon>
        <taxon>Embryophyta</taxon>
        <taxon>Tracheophyta</taxon>
        <taxon>Spermatophyta</taxon>
        <taxon>Magnoliopsida</taxon>
        <taxon>eudicotyledons</taxon>
        <taxon>Gunneridae</taxon>
        <taxon>Pentapetalae</taxon>
        <taxon>asterids</taxon>
        <taxon>campanulids</taxon>
        <taxon>Asterales</taxon>
        <taxon>Asteraceae</taxon>
        <taxon>Asteroideae</taxon>
        <taxon>Anthemideae</taxon>
        <taxon>Anthemidinae</taxon>
        <taxon>Tanacetum</taxon>
    </lineage>
</organism>
<dbReference type="Proteomes" id="UP001151760">
    <property type="component" value="Unassembled WGS sequence"/>
</dbReference>